<gene>
    <name evidence="2" type="ORF">EVOR1521_LOCUS30185</name>
</gene>
<organism evidence="2 3">
    <name type="scientific">Effrenium voratum</name>
    <dbReference type="NCBI Taxonomy" id="2562239"/>
    <lineage>
        <taxon>Eukaryota</taxon>
        <taxon>Sar</taxon>
        <taxon>Alveolata</taxon>
        <taxon>Dinophyceae</taxon>
        <taxon>Suessiales</taxon>
        <taxon>Symbiodiniaceae</taxon>
        <taxon>Effrenium</taxon>
    </lineage>
</organism>
<feature type="compositionally biased region" description="Basic and acidic residues" evidence="1">
    <location>
        <begin position="454"/>
        <end position="476"/>
    </location>
</feature>
<reference evidence="2" key="1">
    <citation type="submission" date="2023-08" db="EMBL/GenBank/DDBJ databases">
        <authorList>
            <person name="Chen Y."/>
            <person name="Shah S."/>
            <person name="Dougan E. K."/>
            <person name="Thang M."/>
            <person name="Chan C."/>
        </authorList>
    </citation>
    <scope>NUCLEOTIDE SEQUENCE</scope>
</reference>
<protein>
    <submittedName>
        <fullName evidence="2">Uncharacterized protein</fullName>
    </submittedName>
</protein>
<feature type="compositionally biased region" description="Pro residues" evidence="1">
    <location>
        <begin position="174"/>
        <end position="184"/>
    </location>
</feature>
<feature type="compositionally biased region" description="Pro residues" evidence="1">
    <location>
        <begin position="215"/>
        <end position="234"/>
    </location>
</feature>
<feature type="region of interest" description="Disordered" evidence="1">
    <location>
        <begin position="436"/>
        <end position="608"/>
    </location>
</feature>
<evidence type="ECO:0000256" key="1">
    <source>
        <dbReference type="SAM" id="MobiDB-lite"/>
    </source>
</evidence>
<feature type="compositionally biased region" description="Basic and acidic residues" evidence="1">
    <location>
        <begin position="185"/>
        <end position="214"/>
    </location>
</feature>
<feature type="region of interest" description="Disordered" evidence="1">
    <location>
        <begin position="328"/>
        <end position="365"/>
    </location>
</feature>
<feature type="compositionally biased region" description="Pro residues" evidence="1">
    <location>
        <begin position="258"/>
        <end position="274"/>
    </location>
</feature>
<dbReference type="Proteomes" id="UP001178507">
    <property type="component" value="Unassembled WGS sequence"/>
</dbReference>
<feature type="compositionally biased region" description="Polar residues" evidence="1">
    <location>
        <begin position="91"/>
        <end position="100"/>
    </location>
</feature>
<name>A0AA36JNS6_9DINO</name>
<evidence type="ECO:0000313" key="3">
    <source>
        <dbReference type="Proteomes" id="UP001178507"/>
    </source>
</evidence>
<evidence type="ECO:0000313" key="2">
    <source>
        <dbReference type="EMBL" id="CAJ1408972.1"/>
    </source>
</evidence>
<dbReference type="EMBL" id="CAUJNA010003744">
    <property type="protein sequence ID" value="CAJ1408972.1"/>
    <property type="molecule type" value="Genomic_DNA"/>
</dbReference>
<sequence>MAASGTRKKFANSNLNTLLGAPKESAKANFGPAVRSGGTVKPVAKPKGLVSLGKAPTSSTAARKGAAWNQLEEEAKKREERKVPRRKRSQHSTGLTSTSMIFKKPKSRRNRSSDPSKPCAARIAGGRRRCSGEARAVRGQEAEPRPIRKESRSWADQTELSDEVPAESSRDRPSSPPRSPPPRPEQAREVLHQEVHLHLRKAPEPMHRGEEVQPRPRPPPPSAPPPVAAAPLPPVTMTTPVSVAPDRSHVDRSHAAGPPEPEIPKQPPPRPQAPAPAHKEPEAAKEQHSERAWQVRRVATPARPPGPPPPPPQAYAEEVYQAPRAKEDLSVPAARSPKETAPPVPEAEDTDESTDGEGDEPPPEHAVLDLMVPRTALVINISHVLKRLNGCCSLNQLTKAVKSFKEKTGMSLEAFLRANPVNFKLEGRIVYLVGRDGEKWKPPPKQEAPGPEAGPDRGKGAKGKEARRAGEAENGRRKGQKGAPKGEISRKGRGEMAARGKDEAKPTKARPTKARPTNTKATTSPTTSPTPTTGNPGMTAAGPTGIGSRSPTGRRMGGMGPGRLHPAVWDLTAESRLLRRRKRYPKSVSGSPPDLLASSAPNHRCNKL</sequence>
<feature type="compositionally biased region" description="Basic and acidic residues" evidence="1">
    <location>
        <begin position="130"/>
        <end position="153"/>
    </location>
</feature>
<dbReference type="AlphaFoldDB" id="A0AA36JNS6"/>
<feature type="compositionally biased region" description="Pro residues" evidence="1">
    <location>
        <begin position="302"/>
        <end position="313"/>
    </location>
</feature>
<feature type="compositionally biased region" description="Low complexity" evidence="1">
    <location>
        <begin position="516"/>
        <end position="554"/>
    </location>
</feature>
<keyword evidence="3" id="KW-1185">Reference proteome</keyword>
<feature type="compositionally biased region" description="Basic and acidic residues" evidence="1">
    <location>
        <begin position="487"/>
        <end position="506"/>
    </location>
</feature>
<accession>A0AA36JNS6</accession>
<feature type="compositionally biased region" description="Basic and acidic residues" evidence="1">
    <location>
        <begin position="73"/>
        <end position="82"/>
    </location>
</feature>
<feature type="region of interest" description="Disordered" evidence="1">
    <location>
        <begin position="19"/>
        <end position="315"/>
    </location>
</feature>
<feature type="compositionally biased region" description="Basic and acidic residues" evidence="1">
    <location>
        <begin position="277"/>
        <end position="293"/>
    </location>
</feature>
<comment type="caution">
    <text evidence="2">The sequence shown here is derived from an EMBL/GenBank/DDBJ whole genome shotgun (WGS) entry which is preliminary data.</text>
</comment>
<feature type="compositionally biased region" description="Acidic residues" evidence="1">
    <location>
        <begin position="346"/>
        <end position="361"/>
    </location>
</feature>
<feature type="compositionally biased region" description="Low complexity" evidence="1">
    <location>
        <begin position="235"/>
        <end position="245"/>
    </location>
</feature>
<proteinExistence type="predicted"/>